<accession>A0A7Y4KHM7</accession>
<proteinExistence type="inferred from homology"/>
<dbReference type="RefSeq" id="WP_171434720.1">
    <property type="nucleotide sequence ID" value="NZ_JABFJV010000050.1"/>
</dbReference>
<dbReference type="InterPro" id="IPR029063">
    <property type="entry name" value="SAM-dependent_MTases_sf"/>
</dbReference>
<dbReference type="EMBL" id="JABFJV010000050">
    <property type="protein sequence ID" value="NOK33886.1"/>
    <property type="molecule type" value="Genomic_DNA"/>
</dbReference>
<dbReference type="Proteomes" id="UP000563426">
    <property type="component" value="Unassembled WGS sequence"/>
</dbReference>
<evidence type="ECO:0000256" key="3">
    <source>
        <dbReference type="ARBA" id="ARBA00022603"/>
    </source>
</evidence>
<comment type="similarity">
    <text evidence="1">Belongs to the N(4)/N(6)-methyltransferase family. N(4) subfamily.</text>
</comment>
<evidence type="ECO:0000313" key="10">
    <source>
        <dbReference type="Proteomes" id="UP000563426"/>
    </source>
</evidence>
<evidence type="ECO:0000256" key="6">
    <source>
        <dbReference type="ARBA" id="ARBA00022747"/>
    </source>
</evidence>
<protein>
    <recommendedName>
        <fullName evidence="2">site-specific DNA-methyltransferase (cytosine-N(4)-specific)</fullName>
        <ecNumber evidence="2">2.1.1.113</ecNumber>
    </recommendedName>
</protein>
<dbReference type="GO" id="GO:0009307">
    <property type="term" value="P:DNA restriction-modification system"/>
    <property type="evidence" value="ECO:0007669"/>
    <property type="project" value="UniProtKB-KW"/>
</dbReference>
<evidence type="ECO:0000313" key="9">
    <source>
        <dbReference type="EMBL" id="NOK33886.1"/>
    </source>
</evidence>
<dbReference type="PROSITE" id="PS00093">
    <property type="entry name" value="N4_MTASE"/>
    <property type="match status" value="1"/>
</dbReference>
<evidence type="ECO:0000256" key="7">
    <source>
        <dbReference type="ARBA" id="ARBA00049120"/>
    </source>
</evidence>
<reference evidence="9 10" key="1">
    <citation type="submission" date="2020-05" db="EMBL/GenBank/DDBJ databases">
        <authorList>
            <person name="Whitworth D."/>
        </authorList>
    </citation>
    <scope>NUCLEOTIDE SEQUENCE [LARGE SCALE GENOMIC DNA]</scope>
    <source>
        <strain evidence="9 10">AB043B</strain>
    </source>
</reference>
<feature type="region of interest" description="Disordered" evidence="8">
    <location>
        <begin position="1"/>
        <end position="21"/>
    </location>
</feature>
<comment type="caution">
    <text evidence="9">The sequence shown here is derived from an EMBL/GenBank/DDBJ whole genome shotgun (WGS) entry which is preliminary data.</text>
</comment>
<dbReference type="InterPro" id="IPR017985">
    <property type="entry name" value="MeTrfase_CN4_CS"/>
</dbReference>
<dbReference type="GO" id="GO:0015667">
    <property type="term" value="F:site-specific DNA-methyltransferase (cytosine-N4-specific) activity"/>
    <property type="evidence" value="ECO:0007669"/>
    <property type="project" value="UniProtKB-EC"/>
</dbReference>
<dbReference type="GO" id="GO:0003677">
    <property type="term" value="F:DNA binding"/>
    <property type="evidence" value="ECO:0007669"/>
    <property type="project" value="InterPro"/>
</dbReference>
<organism evidence="9 10">
    <name type="scientific">Corallococcus exercitus</name>
    <dbReference type="NCBI Taxonomy" id="2316736"/>
    <lineage>
        <taxon>Bacteria</taxon>
        <taxon>Pseudomonadati</taxon>
        <taxon>Myxococcota</taxon>
        <taxon>Myxococcia</taxon>
        <taxon>Myxococcales</taxon>
        <taxon>Cystobacterineae</taxon>
        <taxon>Myxococcaceae</taxon>
        <taxon>Corallococcus</taxon>
    </lineage>
</organism>
<name>A0A7Y4KHM7_9BACT</name>
<sequence>MSRAKARFGRISSGQAYPSRSDDETRKFIRYWFDDYSRRQLAALSDAIGRIRDNTTRDVLWCGFSRLIITKQAGASLAMDLSHSRPHKAFERAPIKPFNRFVAAVDAVVSNCPAKGDGPCGPATIVKQGDARDLDIATGSIDLVVTSPPYLNAIDYMRCSKFSLVWMGHRVSELRKIRGESVGAAVASKEAVESDGVKAVIKSLGLASKLSRRDCALLSQYVFDMGRALAEASRVLRHKGRAVYVVGDSTVRGTFIRNSAIVAAVAQEHGLSLSSRYSRALPANRRYMPPPMREGSNGAMDGRMRREVVLVFDNSVPEQDRRRLG</sequence>
<keyword evidence="6" id="KW-0680">Restriction system</keyword>
<keyword evidence="10" id="KW-1185">Reference proteome</keyword>
<dbReference type="SUPFAM" id="SSF53335">
    <property type="entry name" value="S-adenosyl-L-methionine-dependent methyltransferases"/>
    <property type="match status" value="1"/>
</dbReference>
<evidence type="ECO:0000256" key="2">
    <source>
        <dbReference type="ARBA" id="ARBA00012185"/>
    </source>
</evidence>
<keyword evidence="3" id="KW-0489">Methyltransferase</keyword>
<dbReference type="EC" id="2.1.1.113" evidence="2"/>
<keyword evidence="4" id="KW-0808">Transferase</keyword>
<evidence type="ECO:0000256" key="1">
    <source>
        <dbReference type="ARBA" id="ARBA00010203"/>
    </source>
</evidence>
<evidence type="ECO:0000256" key="4">
    <source>
        <dbReference type="ARBA" id="ARBA00022679"/>
    </source>
</evidence>
<dbReference type="Gene3D" id="3.40.50.150">
    <property type="entry name" value="Vaccinia Virus protein VP39"/>
    <property type="match status" value="1"/>
</dbReference>
<keyword evidence="5" id="KW-0949">S-adenosyl-L-methionine</keyword>
<gene>
    <name evidence="9" type="ORF">HMI49_11815</name>
</gene>
<dbReference type="AlphaFoldDB" id="A0A7Y4KHM7"/>
<evidence type="ECO:0000256" key="5">
    <source>
        <dbReference type="ARBA" id="ARBA00022691"/>
    </source>
</evidence>
<dbReference type="GO" id="GO:0032259">
    <property type="term" value="P:methylation"/>
    <property type="evidence" value="ECO:0007669"/>
    <property type="project" value="UniProtKB-KW"/>
</dbReference>
<evidence type="ECO:0000256" key="8">
    <source>
        <dbReference type="SAM" id="MobiDB-lite"/>
    </source>
</evidence>
<comment type="catalytic activity">
    <reaction evidence="7">
        <text>a 2'-deoxycytidine in DNA + S-adenosyl-L-methionine = an N(4)-methyl-2'-deoxycytidine in DNA + S-adenosyl-L-homocysteine + H(+)</text>
        <dbReference type="Rhea" id="RHEA:16857"/>
        <dbReference type="Rhea" id="RHEA-COMP:11369"/>
        <dbReference type="Rhea" id="RHEA-COMP:13674"/>
        <dbReference type="ChEBI" id="CHEBI:15378"/>
        <dbReference type="ChEBI" id="CHEBI:57856"/>
        <dbReference type="ChEBI" id="CHEBI:59789"/>
        <dbReference type="ChEBI" id="CHEBI:85452"/>
        <dbReference type="ChEBI" id="CHEBI:137933"/>
        <dbReference type="EC" id="2.1.1.113"/>
    </reaction>
</comment>